<accession>A0A9D2MT08</accession>
<dbReference type="Proteomes" id="UP000886883">
    <property type="component" value="Unassembled WGS sequence"/>
</dbReference>
<keyword evidence="1" id="KW-0472">Membrane</keyword>
<proteinExistence type="predicted"/>
<reference evidence="2" key="1">
    <citation type="journal article" date="2021" name="PeerJ">
        <title>Extensive microbial diversity within the chicken gut microbiome revealed by metagenomics and culture.</title>
        <authorList>
            <person name="Gilroy R."/>
            <person name="Ravi A."/>
            <person name="Getino M."/>
            <person name="Pursley I."/>
            <person name="Horton D.L."/>
            <person name="Alikhan N.F."/>
            <person name="Baker D."/>
            <person name="Gharbi K."/>
            <person name="Hall N."/>
            <person name="Watson M."/>
            <person name="Adriaenssens E.M."/>
            <person name="Foster-Nyarko E."/>
            <person name="Jarju S."/>
            <person name="Secka A."/>
            <person name="Antonio M."/>
            <person name="Oren A."/>
            <person name="Chaudhuri R.R."/>
            <person name="La Ragione R."/>
            <person name="Hildebrand F."/>
            <person name="Pallen M.J."/>
        </authorList>
    </citation>
    <scope>NUCLEOTIDE SEQUENCE</scope>
    <source>
        <strain evidence="2">USAMLcec3-2134</strain>
    </source>
</reference>
<feature type="transmembrane region" description="Helical" evidence="1">
    <location>
        <begin position="37"/>
        <end position="55"/>
    </location>
</feature>
<evidence type="ECO:0000313" key="3">
    <source>
        <dbReference type="Proteomes" id="UP000886883"/>
    </source>
</evidence>
<feature type="transmembrane region" description="Helical" evidence="1">
    <location>
        <begin position="202"/>
        <end position="229"/>
    </location>
</feature>
<feature type="transmembrane region" description="Helical" evidence="1">
    <location>
        <begin position="241"/>
        <end position="260"/>
    </location>
</feature>
<feature type="transmembrane region" description="Helical" evidence="1">
    <location>
        <begin position="67"/>
        <end position="85"/>
    </location>
</feature>
<feature type="transmembrane region" description="Helical" evidence="1">
    <location>
        <begin position="129"/>
        <end position="150"/>
    </location>
</feature>
<comment type="caution">
    <text evidence="2">The sequence shown here is derived from an EMBL/GenBank/DDBJ whole genome shotgun (WGS) entry which is preliminary data.</text>
</comment>
<dbReference type="EMBL" id="DWXE01000038">
    <property type="protein sequence ID" value="HJB91638.1"/>
    <property type="molecule type" value="Genomic_DNA"/>
</dbReference>
<dbReference type="AlphaFoldDB" id="A0A9D2MT08"/>
<gene>
    <name evidence="2" type="ORF">H9763_09290</name>
</gene>
<name>A0A9D2MT08_9FIRM</name>
<feature type="transmembrane region" description="Helical" evidence="1">
    <location>
        <begin position="162"/>
        <end position="190"/>
    </location>
</feature>
<dbReference type="InterPro" id="IPR008875">
    <property type="entry name" value="TraX"/>
</dbReference>
<reference evidence="2" key="2">
    <citation type="submission" date="2021-04" db="EMBL/GenBank/DDBJ databases">
        <authorList>
            <person name="Gilroy R."/>
        </authorList>
    </citation>
    <scope>NUCLEOTIDE SEQUENCE</scope>
    <source>
        <strain evidence="2">USAMLcec3-2134</strain>
    </source>
</reference>
<keyword evidence="1" id="KW-1133">Transmembrane helix</keyword>
<evidence type="ECO:0000256" key="1">
    <source>
        <dbReference type="SAM" id="Phobius"/>
    </source>
</evidence>
<feature type="transmembrane region" description="Helical" evidence="1">
    <location>
        <begin position="91"/>
        <end position="109"/>
    </location>
</feature>
<sequence length="261" mass="28738">MKFLNATALKLIAALLMLPDHIHQMFAHAGAPLWLTMAGRPVFPIFLFAASESFAHTRSRKKYLLRLLAASWGMTVFTFSLQRLIPNPDVVLMNNAFSTFFVSGLYMLFCDRLREGLMQKSVKKTAQAVLLGLIPIVCALPLFLVALLSFRDDVPGSVIRILAAAALLFPSVFTAEGGVAMVALGVSFYLFRNRRSVQIGILLALSAAVYAMDGGVQWMMCLAAIPMALYDGKAGRGWKKFFYIFYPAHIGLLYLISALCA</sequence>
<evidence type="ECO:0000313" key="2">
    <source>
        <dbReference type="EMBL" id="HJB91638.1"/>
    </source>
</evidence>
<protein>
    <submittedName>
        <fullName evidence="2">Conjugal transfer protein TraX</fullName>
    </submittedName>
</protein>
<organism evidence="2 3">
    <name type="scientific">Candidatus Eisenbergiella merdigallinarum</name>
    <dbReference type="NCBI Taxonomy" id="2838552"/>
    <lineage>
        <taxon>Bacteria</taxon>
        <taxon>Bacillati</taxon>
        <taxon>Bacillota</taxon>
        <taxon>Clostridia</taxon>
        <taxon>Lachnospirales</taxon>
        <taxon>Lachnospiraceae</taxon>
        <taxon>Eisenbergiella</taxon>
    </lineage>
</organism>
<keyword evidence="1" id="KW-0812">Transmembrane</keyword>
<dbReference type="Pfam" id="PF05857">
    <property type="entry name" value="TraX"/>
    <property type="match status" value="1"/>
</dbReference>